<dbReference type="RefSeq" id="WP_049746627.1">
    <property type="nucleotide sequence ID" value="NZ_CP012150.1"/>
</dbReference>
<dbReference type="NCBIfam" id="NF045548">
    <property type="entry name" value="GDSL_lipase"/>
    <property type="match status" value="1"/>
</dbReference>
<name>A0A0K0X9T0_MYCGD</name>
<dbReference type="Proteomes" id="UP000062255">
    <property type="component" value="Chromosome"/>
</dbReference>
<organism evidence="2 3">
    <name type="scientific">Mycolicibacterium goodii</name>
    <name type="common">Mycobacterium goodii</name>
    <dbReference type="NCBI Taxonomy" id="134601"/>
    <lineage>
        <taxon>Bacteria</taxon>
        <taxon>Bacillati</taxon>
        <taxon>Actinomycetota</taxon>
        <taxon>Actinomycetes</taxon>
        <taxon>Mycobacteriales</taxon>
        <taxon>Mycobacteriaceae</taxon>
        <taxon>Mycolicibacterium</taxon>
    </lineage>
</organism>
<dbReference type="Gene3D" id="3.40.50.1110">
    <property type="entry name" value="SGNH hydrolase"/>
    <property type="match status" value="1"/>
</dbReference>
<dbReference type="SUPFAM" id="SSF52266">
    <property type="entry name" value="SGNH hydrolase"/>
    <property type="match status" value="1"/>
</dbReference>
<dbReference type="OrthoDB" id="8215557at2"/>
<proteinExistence type="predicted"/>
<dbReference type="PANTHER" id="PTHR43784:SF2">
    <property type="entry name" value="GDSL-LIKE LIPASE_ACYLHYDROLASE, PUTATIVE (AFU_ORTHOLOGUE AFUA_2G00820)-RELATED"/>
    <property type="match status" value="1"/>
</dbReference>
<gene>
    <name evidence="2" type="ORF">AFA91_22345</name>
</gene>
<sequence length="228" mass="24304">MSRLTTFLVAVALLVGLYVNVPTQRFVTSGLDPKVFHIAVIGDSYTTGAAEGGQGAKGWPTLAWQALARKGVQINADVVAEGGAGYVVRGNRGSIFADLTARAVKPDDSLVVFYGSRNDKDADPAAIIRMSHDALAMAQRMAPTARMLVIGPPWPTADVPLSMLRIRDILRDQAEQVGAVFYDPIAAGWFVGHPELIGADGIHPTDAGHAYMADKISALIGDELPRWV</sequence>
<dbReference type="InterPro" id="IPR054624">
    <property type="entry name" value="GDSL_Rv0518"/>
</dbReference>
<reference evidence="2 3" key="1">
    <citation type="submission" date="2015-07" db="EMBL/GenBank/DDBJ databases">
        <title>Complete genome sequence of Mycobacterium goodii X7B, a facultative thermophilic biodesulfurizing bacterium.</title>
        <authorList>
            <person name="Yu B."/>
            <person name="Li F."/>
            <person name="Xu P."/>
        </authorList>
    </citation>
    <scope>NUCLEOTIDE SEQUENCE [LARGE SCALE GENOMIC DNA]</scope>
    <source>
        <strain evidence="2 3">X7B</strain>
    </source>
</reference>
<dbReference type="PANTHER" id="PTHR43784">
    <property type="entry name" value="GDSL-LIKE LIPASE/ACYLHYDROLASE, PUTATIVE (AFU_ORTHOLOGUE AFUA_2G00820)-RELATED"/>
    <property type="match status" value="1"/>
</dbReference>
<dbReference type="KEGG" id="mgo:AFA91_22345"/>
<evidence type="ECO:0000259" key="1">
    <source>
        <dbReference type="Pfam" id="PF13472"/>
    </source>
</evidence>
<accession>A0A0K0X9T0</accession>
<dbReference type="InterPro" id="IPR053140">
    <property type="entry name" value="GDSL_Rv0518-like"/>
</dbReference>
<dbReference type="STRING" id="134601.AFA91_22345"/>
<evidence type="ECO:0000313" key="2">
    <source>
        <dbReference type="EMBL" id="AKS34179.1"/>
    </source>
</evidence>
<dbReference type="PATRIC" id="fig|134601.6.peg.4612"/>
<dbReference type="EMBL" id="CP012150">
    <property type="protein sequence ID" value="AKS34179.1"/>
    <property type="molecule type" value="Genomic_DNA"/>
</dbReference>
<dbReference type="AlphaFoldDB" id="A0A0K0X9T0"/>
<evidence type="ECO:0000313" key="3">
    <source>
        <dbReference type="Proteomes" id="UP000062255"/>
    </source>
</evidence>
<dbReference type="InterPro" id="IPR013830">
    <property type="entry name" value="SGNH_hydro"/>
</dbReference>
<dbReference type="CDD" id="cd00229">
    <property type="entry name" value="SGNH_hydrolase"/>
    <property type="match status" value="1"/>
</dbReference>
<feature type="domain" description="SGNH hydrolase-type esterase" evidence="1">
    <location>
        <begin position="40"/>
        <end position="210"/>
    </location>
</feature>
<protein>
    <recommendedName>
        <fullName evidence="1">SGNH hydrolase-type esterase domain-containing protein</fullName>
    </recommendedName>
</protein>
<dbReference type="InterPro" id="IPR036514">
    <property type="entry name" value="SGNH_hydro_sf"/>
</dbReference>
<dbReference type="Pfam" id="PF13472">
    <property type="entry name" value="Lipase_GDSL_2"/>
    <property type="match status" value="1"/>
</dbReference>